<evidence type="ECO:0000313" key="2">
    <source>
        <dbReference type="Proteomes" id="UP000306102"/>
    </source>
</evidence>
<dbReference type="PANTHER" id="PTHR46230">
    <property type="match status" value="1"/>
</dbReference>
<dbReference type="GO" id="GO:0009507">
    <property type="term" value="C:chloroplast"/>
    <property type="evidence" value="ECO:0007669"/>
    <property type="project" value="TreeGrafter"/>
</dbReference>
<organism evidence="1 2">
    <name type="scientific">Camellia sinensis var. sinensis</name>
    <name type="common">China tea</name>
    <dbReference type="NCBI Taxonomy" id="542762"/>
    <lineage>
        <taxon>Eukaryota</taxon>
        <taxon>Viridiplantae</taxon>
        <taxon>Streptophyta</taxon>
        <taxon>Embryophyta</taxon>
        <taxon>Tracheophyta</taxon>
        <taxon>Spermatophyta</taxon>
        <taxon>Magnoliopsida</taxon>
        <taxon>eudicotyledons</taxon>
        <taxon>Gunneridae</taxon>
        <taxon>Pentapetalae</taxon>
        <taxon>asterids</taxon>
        <taxon>Ericales</taxon>
        <taxon>Theaceae</taxon>
        <taxon>Camellia</taxon>
    </lineage>
</organism>
<keyword evidence="2" id="KW-1185">Reference proteome</keyword>
<dbReference type="SUPFAM" id="SSF82657">
    <property type="entry name" value="BolA-like"/>
    <property type="match status" value="1"/>
</dbReference>
<comment type="caution">
    <text evidence="1">The sequence shown here is derived from an EMBL/GenBank/DDBJ whole genome shotgun (WGS) entry which is preliminary data.</text>
</comment>
<dbReference type="AlphaFoldDB" id="A0A4S4EG07"/>
<proteinExistence type="predicted"/>
<dbReference type="GO" id="GO:0016226">
    <property type="term" value="P:iron-sulfur cluster assembly"/>
    <property type="evidence" value="ECO:0007669"/>
    <property type="project" value="TreeGrafter"/>
</dbReference>
<dbReference type="InterPro" id="IPR002634">
    <property type="entry name" value="BolA"/>
</dbReference>
<reference evidence="1 2" key="1">
    <citation type="journal article" date="2018" name="Proc. Natl. Acad. Sci. U.S.A.">
        <title>Draft genome sequence of Camellia sinensis var. sinensis provides insights into the evolution of the tea genome and tea quality.</title>
        <authorList>
            <person name="Wei C."/>
            <person name="Yang H."/>
            <person name="Wang S."/>
            <person name="Zhao J."/>
            <person name="Liu C."/>
            <person name="Gao L."/>
            <person name="Xia E."/>
            <person name="Lu Y."/>
            <person name="Tai Y."/>
            <person name="She G."/>
            <person name="Sun J."/>
            <person name="Cao H."/>
            <person name="Tong W."/>
            <person name="Gao Q."/>
            <person name="Li Y."/>
            <person name="Deng W."/>
            <person name="Jiang X."/>
            <person name="Wang W."/>
            <person name="Chen Q."/>
            <person name="Zhang S."/>
            <person name="Li H."/>
            <person name="Wu J."/>
            <person name="Wang P."/>
            <person name="Li P."/>
            <person name="Shi C."/>
            <person name="Zheng F."/>
            <person name="Jian J."/>
            <person name="Huang B."/>
            <person name="Shan D."/>
            <person name="Shi M."/>
            <person name="Fang C."/>
            <person name="Yue Y."/>
            <person name="Li F."/>
            <person name="Li D."/>
            <person name="Wei S."/>
            <person name="Han B."/>
            <person name="Jiang C."/>
            <person name="Yin Y."/>
            <person name="Xia T."/>
            <person name="Zhang Z."/>
            <person name="Bennetzen J.L."/>
            <person name="Zhao S."/>
            <person name="Wan X."/>
        </authorList>
    </citation>
    <scope>NUCLEOTIDE SEQUENCE [LARGE SCALE GENOMIC DNA]</scope>
    <source>
        <strain evidence="2">cv. Shuchazao</strain>
        <tissue evidence="1">Leaf</tissue>
    </source>
</reference>
<dbReference type="EMBL" id="SDRB02004768">
    <property type="protein sequence ID" value="THG15359.1"/>
    <property type="molecule type" value="Genomic_DNA"/>
</dbReference>
<sequence>MCFDWGFGPDFQMANKRRHRVRMIATRICMIKVDELARLKWMFVGLAMPGNKILSDEEVTEDGYNRDQGGIIDKKFNALDEGICDVNDASSALDQYGGSKGAKSSMLRFEEGGDVDWPPIFSGCFQIRALPALEKYETLAAVGVASRDGATCHCCCRFHQMAVWKQNKGSHRLVAMPTRKRPTGKLRGTAATNVHSNSAKGTEIVRFLCFNTVAEMKRGFLVSSMFESGYLHQIEIKEHLNADSVIVKDAYGDGRHVSPEYHSDLPSSRYKSYLNLHSDICTKEGILKKGEVLPLLMTSLIRNPIFPSFDLRSTSVDVDILVEVCYRYADTARPKANRIRLRWGIDVISSAFEGQSAVSRQRMVYKAIWEELQSIVHAVDQMTTRTPTEAAAKK</sequence>
<protein>
    <submittedName>
        <fullName evidence="1">Uncharacterized protein</fullName>
    </submittedName>
</protein>
<accession>A0A4S4EG07</accession>
<dbReference type="Gene3D" id="3.10.20.90">
    <property type="entry name" value="Phosphatidylinositol 3-kinase Catalytic Subunit, Chain A, domain 1"/>
    <property type="match status" value="1"/>
</dbReference>
<name>A0A4S4EG07_CAMSN</name>
<dbReference type="Pfam" id="PF01722">
    <property type="entry name" value="BolA"/>
    <property type="match status" value="1"/>
</dbReference>
<dbReference type="Proteomes" id="UP000306102">
    <property type="component" value="Unassembled WGS sequence"/>
</dbReference>
<gene>
    <name evidence="1" type="ORF">TEA_029023</name>
</gene>
<dbReference type="PANTHER" id="PTHR46230:SF4">
    <property type="entry name" value="PROTEIN BOLA4, CHLOROPLASTIC_MITOCHONDRIAL"/>
    <property type="match status" value="1"/>
</dbReference>
<dbReference type="STRING" id="542762.A0A4S4EG07"/>
<dbReference type="InterPro" id="IPR036065">
    <property type="entry name" value="BolA-like_sf"/>
</dbReference>
<evidence type="ECO:0000313" key="1">
    <source>
        <dbReference type="EMBL" id="THG15359.1"/>
    </source>
</evidence>